<dbReference type="Proteomes" id="UP000247346">
    <property type="component" value="Unassembled WGS sequence"/>
</dbReference>
<dbReference type="AlphaFoldDB" id="A0A2P5Z0G7"/>
<dbReference type="SUPFAM" id="SSF53335">
    <property type="entry name" value="S-adenosyl-L-methionine-dependent methyltransferases"/>
    <property type="match status" value="1"/>
</dbReference>
<dbReference type="Pfam" id="PF06080">
    <property type="entry name" value="DUF938"/>
    <property type="match status" value="1"/>
</dbReference>
<reference evidence="1 2" key="1">
    <citation type="submission" date="2016-08" db="EMBL/GenBank/DDBJ databases">
        <authorList>
            <person name="Seilhamer J.J."/>
        </authorList>
    </citation>
    <scope>NUCLEOTIDE SEQUENCE [LARGE SCALE GENOMIC DNA]</scope>
    <source>
        <strain evidence="1 2">CFBP4641</strain>
    </source>
</reference>
<evidence type="ECO:0000313" key="1">
    <source>
        <dbReference type="EMBL" id="PPU80786.1"/>
    </source>
</evidence>
<dbReference type="PANTHER" id="PTHR20974:SF0">
    <property type="entry name" value="UPF0585 PROTEIN CG18661"/>
    <property type="match status" value="1"/>
</dbReference>
<protein>
    <submittedName>
        <fullName evidence="1">DUF938 domain-containing protein</fullName>
    </submittedName>
</protein>
<gene>
    <name evidence="1" type="ORF">XsacCFBP4641_17145</name>
</gene>
<sequence length="200" mass="21694">MSDRPYAPSCDRNRDPILQVLQRHFAGRRHVLEIGSGTGQHAVHFAAALPHLSWQCSERAEHLPGIAQWLEAAALPNTPPALALDVREGPWPHTGYDAVFTSNTLHIMGWDAVQAFFAGVGPLLANSSDGVLAVYGPFNYGGAFTSDSNRDFDAWLKARDPASGIRDAEAVDALAQAQGLTLQDDVAMPANNRCLIWRRG</sequence>
<dbReference type="InterPro" id="IPR029063">
    <property type="entry name" value="SAM-dependent_MTases_sf"/>
</dbReference>
<organism evidence="1 2">
    <name type="scientific">Xanthomonas sacchari</name>
    <dbReference type="NCBI Taxonomy" id="56458"/>
    <lineage>
        <taxon>Bacteria</taxon>
        <taxon>Pseudomonadati</taxon>
        <taxon>Pseudomonadota</taxon>
        <taxon>Gammaproteobacteria</taxon>
        <taxon>Lysobacterales</taxon>
        <taxon>Lysobacteraceae</taxon>
        <taxon>Xanthomonas</taxon>
    </lineage>
</organism>
<accession>A0A2P5Z0G7</accession>
<dbReference type="RefSeq" id="WP_010340941.1">
    <property type="nucleotide sequence ID" value="NZ_CP132343.1"/>
</dbReference>
<evidence type="ECO:0000313" key="2">
    <source>
        <dbReference type="Proteomes" id="UP000247346"/>
    </source>
</evidence>
<dbReference type="STRING" id="56458.SB85_13570"/>
<dbReference type="EMBL" id="MDEK01000017">
    <property type="protein sequence ID" value="PPU80786.1"/>
    <property type="molecule type" value="Genomic_DNA"/>
</dbReference>
<dbReference type="GeneID" id="93881102"/>
<dbReference type="Gene3D" id="3.40.50.150">
    <property type="entry name" value="Vaccinia Virus protein VP39"/>
    <property type="match status" value="1"/>
</dbReference>
<name>A0A2P5Z0G7_9XANT</name>
<dbReference type="InterPro" id="IPR010342">
    <property type="entry name" value="DUF938"/>
</dbReference>
<dbReference type="PANTHER" id="PTHR20974">
    <property type="entry name" value="UPF0585 PROTEIN CG18661"/>
    <property type="match status" value="1"/>
</dbReference>
<comment type="caution">
    <text evidence="1">The sequence shown here is derived from an EMBL/GenBank/DDBJ whole genome shotgun (WGS) entry which is preliminary data.</text>
</comment>
<dbReference type="OrthoDB" id="5563826at2"/>
<proteinExistence type="predicted"/>